<evidence type="ECO:0000256" key="1">
    <source>
        <dbReference type="ARBA" id="ARBA00001946"/>
    </source>
</evidence>
<keyword evidence="2" id="KW-0597">Phosphoprotein</keyword>
<dbReference type="GO" id="GO:0004614">
    <property type="term" value="F:phosphoglucomutase activity"/>
    <property type="evidence" value="ECO:0007669"/>
    <property type="project" value="UniProtKB-EC"/>
</dbReference>
<dbReference type="GO" id="GO:0005975">
    <property type="term" value="P:carbohydrate metabolic process"/>
    <property type="evidence" value="ECO:0007669"/>
    <property type="project" value="InterPro"/>
</dbReference>
<name>A0A075G1F8_9EURY</name>
<dbReference type="PANTHER" id="PTHR43771:SF1">
    <property type="entry name" value="PHOSPHOMANNOMUTASE"/>
    <property type="match status" value="1"/>
</dbReference>
<feature type="domain" description="Alpha-D-phosphohexomutase C-terminal" evidence="6">
    <location>
        <begin position="108"/>
        <end position="162"/>
    </location>
</feature>
<dbReference type="InterPro" id="IPR016055">
    <property type="entry name" value="A-D-PHexomutase_a/b/a-I/II/III"/>
</dbReference>
<dbReference type="PANTHER" id="PTHR43771">
    <property type="entry name" value="PHOSPHOMANNOMUTASE"/>
    <property type="match status" value="1"/>
</dbReference>
<gene>
    <name evidence="8" type="primary">pmm-pgm</name>
</gene>
<dbReference type="Gene3D" id="3.40.120.10">
    <property type="entry name" value="Alpha-D-Glucose-1,6-Bisphosphate, subunit A, domain 3"/>
    <property type="match status" value="1"/>
</dbReference>
<evidence type="ECO:0000256" key="4">
    <source>
        <dbReference type="ARBA" id="ARBA00022842"/>
    </source>
</evidence>
<keyword evidence="3" id="KW-0479">Metal-binding</keyword>
<dbReference type="SUPFAM" id="SSF55957">
    <property type="entry name" value="Phosphoglucomutase, C-terminal domain"/>
    <property type="match status" value="1"/>
</dbReference>
<evidence type="ECO:0000259" key="6">
    <source>
        <dbReference type="Pfam" id="PF00408"/>
    </source>
</evidence>
<dbReference type="InterPro" id="IPR005846">
    <property type="entry name" value="A-D-PHexomutase_a/b/a-III"/>
</dbReference>
<comment type="cofactor">
    <cofactor evidence="1">
        <name>Mg(2+)</name>
        <dbReference type="ChEBI" id="CHEBI:18420"/>
    </cofactor>
</comment>
<reference evidence="8" key="1">
    <citation type="journal article" date="2014" name="Genome Biol. Evol.">
        <title>Pangenome evidence for extensive interdomain horizontal transfer affecting lineage core and shell genes in uncultured planktonic thaumarchaeota and euryarchaeota.</title>
        <authorList>
            <person name="Deschamps P."/>
            <person name="Zivanovic Y."/>
            <person name="Moreira D."/>
            <person name="Rodriguez-Valera F."/>
            <person name="Lopez-Garcia P."/>
        </authorList>
    </citation>
    <scope>NUCLEOTIDE SEQUENCE</scope>
</reference>
<dbReference type="Gene3D" id="3.30.310.50">
    <property type="entry name" value="Alpha-D-phosphohexomutase, C-terminal domain"/>
    <property type="match status" value="1"/>
</dbReference>
<dbReference type="Pfam" id="PF02880">
    <property type="entry name" value="PGM_PMM_III"/>
    <property type="match status" value="1"/>
</dbReference>
<dbReference type="AlphaFoldDB" id="A0A075G1F8"/>
<evidence type="ECO:0000259" key="7">
    <source>
        <dbReference type="Pfam" id="PF02880"/>
    </source>
</evidence>
<proteinExistence type="predicted"/>
<dbReference type="GO" id="GO:0046872">
    <property type="term" value="F:metal ion binding"/>
    <property type="evidence" value="ECO:0007669"/>
    <property type="project" value="UniProtKB-KW"/>
</dbReference>
<sequence>MKKKSKIEKYTDQEALDYHNSVFVCEELKKHDAALAMEISAHFFAPGLTDFIFDDPIIFTLKLAEYIHKTGSKLSQLSSDIPSYPYEEMKFTCPDALKFKVNEYLTDFFSSKGYKVETIDGVKIWLDGGWVLLRPSNTQPVMRMFVEAMDKPGLEKIKSEFRSYFDDAVRAIS</sequence>
<evidence type="ECO:0000313" key="8">
    <source>
        <dbReference type="EMBL" id="AIE97413.1"/>
    </source>
</evidence>
<accession>A0A075G1F8</accession>
<evidence type="ECO:0000256" key="2">
    <source>
        <dbReference type="ARBA" id="ARBA00022553"/>
    </source>
</evidence>
<evidence type="ECO:0000256" key="5">
    <source>
        <dbReference type="ARBA" id="ARBA00023235"/>
    </source>
</evidence>
<dbReference type="InterPro" id="IPR036900">
    <property type="entry name" value="A-D-PHexomutase_C_sf"/>
</dbReference>
<evidence type="ECO:0000256" key="3">
    <source>
        <dbReference type="ARBA" id="ARBA00022723"/>
    </source>
</evidence>
<dbReference type="EC" id="5.4.2.2" evidence="8"/>
<dbReference type="InterPro" id="IPR005843">
    <property type="entry name" value="A-D-PHexomutase_C"/>
</dbReference>
<dbReference type="EMBL" id="KF900507">
    <property type="protein sequence ID" value="AIE97413.1"/>
    <property type="molecule type" value="Genomic_DNA"/>
</dbReference>
<keyword evidence="5 8" id="KW-0413">Isomerase</keyword>
<protein>
    <submittedName>
        <fullName evidence="8">Phosphomannomutase (Pmm-pgm)</fullName>
        <ecNumber evidence="8">5.4.2.2</ecNumber>
    </submittedName>
</protein>
<dbReference type="Pfam" id="PF00408">
    <property type="entry name" value="PGM_PMM_IV"/>
    <property type="match status" value="1"/>
</dbReference>
<organism evidence="8">
    <name type="scientific">uncultured marine group II/III euryarchaeote AD1000_99_D12</name>
    <dbReference type="NCBI Taxonomy" id="1457831"/>
    <lineage>
        <taxon>Archaea</taxon>
        <taxon>Methanobacteriati</taxon>
        <taxon>Methanobacteriota</taxon>
        <taxon>environmental samples</taxon>
    </lineage>
</organism>
<keyword evidence="4" id="KW-0460">Magnesium</keyword>
<dbReference type="SUPFAM" id="SSF53738">
    <property type="entry name" value="Phosphoglucomutase, first 3 domains"/>
    <property type="match status" value="1"/>
</dbReference>
<feature type="domain" description="Alpha-D-phosphohexomutase alpha/beta/alpha" evidence="7">
    <location>
        <begin position="22"/>
        <end position="81"/>
    </location>
</feature>